<dbReference type="Pfam" id="PF21762">
    <property type="entry name" value="DEDDh_C"/>
    <property type="match status" value="1"/>
</dbReference>
<proteinExistence type="predicted"/>
<keyword evidence="3" id="KW-1185">Reference proteome</keyword>
<dbReference type="InterPro" id="IPR048519">
    <property type="entry name" value="Gfd2/YDR514C-like_C"/>
</dbReference>
<dbReference type="OrthoDB" id="5953249at2759"/>
<feature type="domain" description="Gfd2/YDR514C-like C-terminal" evidence="1">
    <location>
        <begin position="311"/>
        <end position="497"/>
    </location>
</feature>
<evidence type="ECO:0000313" key="2">
    <source>
        <dbReference type="EMBL" id="KAF2486596.1"/>
    </source>
</evidence>
<dbReference type="GO" id="GO:0005634">
    <property type="term" value="C:nucleus"/>
    <property type="evidence" value="ECO:0007669"/>
    <property type="project" value="TreeGrafter"/>
</dbReference>
<dbReference type="SUPFAM" id="SSF53098">
    <property type="entry name" value="Ribonuclease H-like"/>
    <property type="match status" value="1"/>
</dbReference>
<dbReference type="PANTHER" id="PTHR28083:SF1">
    <property type="entry name" value="GOOD FOR FULL DBP5 ACTIVITY PROTEIN 2"/>
    <property type="match status" value="1"/>
</dbReference>
<dbReference type="InterPro" id="IPR012337">
    <property type="entry name" value="RNaseH-like_sf"/>
</dbReference>
<dbReference type="PANTHER" id="PTHR28083">
    <property type="entry name" value="GOOD FOR FULL DBP5 ACTIVITY PROTEIN 2"/>
    <property type="match status" value="1"/>
</dbReference>
<evidence type="ECO:0000259" key="1">
    <source>
        <dbReference type="Pfam" id="PF21762"/>
    </source>
</evidence>
<evidence type="ECO:0000313" key="3">
    <source>
        <dbReference type="Proteomes" id="UP000799767"/>
    </source>
</evidence>
<name>A0A6A6Q3R0_9PEZI</name>
<dbReference type="InterPro" id="IPR040151">
    <property type="entry name" value="Gfd2/YDR514C-like"/>
</dbReference>
<organism evidence="2 3">
    <name type="scientific">Neohortaea acidophila</name>
    <dbReference type="NCBI Taxonomy" id="245834"/>
    <lineage>
        <taxon>Eukaryota</taxon>
        <taxon>Fungi</taxon>
        <taxon>Dikarya</taxon>
        <taxon>Ascomycota</taxon>
        <taxon>Pezizomycotina</taxon>
        <taxon>Dothideomycetes</taxon>
        <taxon>Dothideomycetidae</taxon>
        <taxon>Mycosphaerellales</taxon>
        <taxon>Teratosphaeriaceae</taxon>
        <taxon>Neohortaea</taxon>
    </lineage>
</organism>
<gene>
    <name evidence="2" type="ORF">BDY17DRAFT_246079</name>
</gene>
<dbReference type="RefSeq" id="XP_033593165.1">
    <property type="nucleotide sequence ID" value="XM_033730692.1"/>
</dbReference>
<reference evidence="2" key="1">
    <citation type="journal article" date="2020" name="Stud. Mycol.">
        <title>101 Dothideomycetes genomes: a test case for predicting lifestyles and emergence of pathogens.</title>
        <authorList>
            <person name="Haridas S."/>
            <person name="Albert R."/>
            <person name="Binder M."/>
            <person name="Bloem J."/>
            <person name="Labutti K."/>
            <person name="Salamov A."/>
            <person name="Andreopoulos B."/>
            <person name="Baker S."/>
            <person name="Barry K."/>
            <person name="Bills G."/>
            <person name="Bluhm B."/>
            <person name="Cannon C."/>
            <person name="Castanera R."/>
            <person name="Culley D."/>
            <person name="Daum C."/>
            <person name="Ezra D."/>
            <person name="Gonzalez J."/>
            <person name="Henrissat B."/>
            <person name="Kuo A."/>
            <person name="Liang C."/>
            <person name="Lipzen A."/>
            <person name="Lutzoni F."/>
            <person name="Magnuson J."/>
            <person name="Mondo S."/>
            <person name="Nolan M."/>
            <person name="Ohm R."/>
            <person name="Pangilinan J."/>
            <person name="Park H.-J."/>
            <person name="Ramirez L."/>
            <person name="Alfaro M."/>
            <person name="Sun H."/>
            <person name="Tritt A."/>
            <person name="Yoshinaga Y."/>
            <person name="Zwiers L.-H."/>
            <person name="Turgeon B."/>
            <person name="Goodwin S."/>
            <person name="Spatafora J."/>
            <person name="Crous P."/>
            <person name="Grigoriev I."/>
        </authorList>
    </citation>
    <scope>NUCLEOTIDE SEQUENCE</scope>
    <source>
        <strain evidence="2">CBS 113389</strain>
    </source>
</reference>
<protein>
    <recommendedName>
        <fullName evidence="1">Gfd2/YDR514C-like C-terminal domain-containing protein</fullName>
    </recommendedName>
</protein>
<dbReference type="Proteomes" id="UP000799767">
    <property type="component" value="Unassembled WGS sequence"/>
</dbReference>
<dbReference type="AlphaFoldDB" id="A0A6A6Q3R0"/>
<dbReference type="GeneID" id="54471694"/>
<accession>A0A6A6Q3R0</accession>
<sequence length="568" mass="63872">MANLSRLERLLQAIGEDNLPHPSIAPAAKPQEIEEDQRHLIKSQPTSSANEWWNAQPVTPKVAQPITSKQAHVSPQSNPLSGTPAPLGLRFSPFIAITKFPYKFVQKQWMQPIATLFFDQGKIWEREWDLYYIWTEHCPSPNPIAFIPEHQLNDLVAEINQAFPDANVVITDDLREDGLVLDFNEFTDNPDFRPRWLGRSTSKAQYQSWMDNLIMANSTPSAAPERSLQAFKEKIERAAEINKNKSKATRTKRQQEQVVKRQVMAQSLQRAQRYLGLLPPTDPTMPDIASLSPSPIDVDKPASHPFDQEVIFIAFDVELYERGPNFVTEIGVATLDTADLADLAPGRVGEAWQKVIRARHFRIAEYKHYRNKDFVEGCPDKFEFGTSEFISKDSIGTTLSSCFKPPFSRPAESERERNVILVGHDIRMDIQYLQNAGFNVLNSASVIGQIDTAELYRVYSRDPNARSLGGILLDHDLMGWHLHNAGNDAVYTLWGLLATCVQAASQRGTAEEALKHQSVMEKRMEVAAEQAREKVLFDGEGWVVGGSTTEEGQEKAKYYTPGGAALDV</sequence>
<dbReference type="EMBL" id="MU001632">
    <property type="protein sequence ID" value="KAF2486596.1"/>
    <property type="molecule type" value="Genomic_DNA"/>
</dbReference>